<proteinExistence type="predicted"/>
<reference evidence="1" key="1">
    <citation type="journal article" date="2020" name="Nat. Genet.">
        <title>Genomic diversifications of five Gossypium allopolyploid species and their impact on cotton improvement.</title>
        <authorList>
            <person name="Chen Z.J."/>
            <person name="Sreedasyam A."/>
            <person name="Ando A."/>
            <person name="Song Q."/>
            <person name="De Santiago L.M."/>
            <person name="Hulse-Kemp A.M."/>
            <person name="Ding M."/>
            <person name="Ye W."/>
            <person name="Kirkbride R.C."/>
            <person name="Jenkins J."/>
            <person name="Plott C."/>
            <person name="Lovell J."/>
            <person name="Lin Y.M."/>
            <person name="Vaughn R."/>
            <person name="Liu B."/>
            <person name="Simpson S."/>
            <person name="Scheffler B.E."/>
            <person name="Wen L."/>
            <person name="Saski C.A."/>
            <person name="Grover C.E."/>
            <person name="Hu G."/>
            <person name="Conover J.L."/>
            <person name="Carlson J.W."/>
            <person name="Shu S."/>
            <person name="Boston L.B."/>
            <person name="Williams M."/>
            <person name="Peterson D.G."/>
            <person name="McGee K."/>
            <person name="Jones D.C."/>
            <person name="Wendel J.F."/>
            <person name="Stelly D.M."/>
            <person name="Grimwood J."/>
            <person name="Schmutz J."/>
        </authorList>
    </citation>
    <scope>NUCLEOTIDE SEQUENCE [LARGE SCALE GENOMIC DNA]</scope>
    <source>
        <strain evidence="1">cv. TM-1</strain>
    </source>
</reference>
<organism evidence="1 2">
    <name type="scientific">Gossypium hirsutum</name>
    <name type="common">Upland cotton</name>
    <name type="synonym">Gossypium mexicanum</name>
    <dbReference type="NCBI Taxonomy" id="3635"/>
    <lineage>
        <taxon>Eukaryota</taxon>
        <taxon>Viridiplantae</taxon>
        <taxon>Streptophyta</taxon>
        <taxon>Embryophyta</taxon>
        <taxon>Tracheophyta</taxon>
        <taxon>Spermatophyta</taxon>
        <taxon>Magnoliopsida</taxon>
        <taxon>eudicotyledons</taxon>
        <taxon>Gunneridae</taxon>
        <taxon>Pentapetalae</taxon>
        <taxon>rosids</taxon>
        <taxon>malvids</taxon>
        <taxon>Malvales</taxon>
        <taxon>Malvaceae</taxon>
        <taxon>Malvoideae</taxon>
        <taxon>Gossypium</taxon>
    </lineage>
</organism>
<name>A0ABM2Z380_GOSHI</name>
<reference evidence="2" key="2">
    <citation type="submission" date="2025-08" db="UniProtKB">
        <authorList>
            <consortium name="RefSeq"/>
        </authorList>
    </citation>
    <scope>IDENTIFICATION</scope>
</reference>
<dbReference type="Proteomes" id="UP000818029">
    <property type="component" value="Chromosome A11"/>
</dbReference>
<gene>
    <name evidence="2" type="primary">LOC107912558</name>
</gene>
<dbReference type="RefSeq" id="XP_040937161.1">
    <property type="nucleotide sequence ID" value="XM_041081227.1"/>
</dbReference>
<dbReference type="PANTHER" id="PTHR39104:SF1">
    <property type="entry name" value="AMINO ACID-LIGASE"/>
    <property type="match status" value="1"/>
</dbReference>
<keyword evidence="1" id="KW-1185">Reference proteome</keyword>
<protein>
    <submittedName>
        <fullName evidence="2">Uncharacterized protein isoform X1</fullName>
    </submittedName>
</protein>
<evidence type="ECO:0000313" key="1">
    <source>
        <dbReference type="Proteomes" id="UP000818029"/>
    </source>
</evidence>
<accession>A0ABM2Z380</accession>
<evidence type="ECO:0000313" key="2">
    <source>
        <dbReference type="RefSeq" id="XP_040937161.1"/>
    </source>
</evidence>
<dbReference type="PANTHER" id="PTHR39104">
    <property type="entry name" value="AMINO ACID-LIGASE"/>
    <property type="match status" value="1"/>
</dbReference>
<dbReference type="GeneID" id="107912558"/>
<sequence length="292" mass="32036">MSIDNKEKPKTIQLFCPSVSKLIWFVAWDSQKLDIGSISRMFGLDPSTVKLNGHFISRGVDLVSSSVTWRSLLSFFSSKGLSTGTDDHKGALIVDGKLCKVGSKSTRTIVFLWGFSDEYNRLFGFLFGSRESLGKSGRWPLVCSFRIVAILSSLFFVGAHEPQDGISWSRDSAGKPGINDVGLTAKLQLKDIYSFENKKLRESSLTGSHDGGDRSVSEINVGVGLKRQCSIDHASLLKKLKINDTNSDIKGNSKASNVPSTPFKCSYLSGTMKRRREDEVIVGVPCKRISPG</sequence>